<dbReference type="EMBL" id="QTSX02002888">
    <property type="protein sequence ID" value="KAJ9073725.1"/>
    <property type="molecule type" value="Genomic_DNA"/>
</dbReference>
<organism evidence="1 2">
    <name type="scientific">Entomophthora muscae</name>
    <dbReference type="NCBI Taxonomy" id="34485"/>
    <lineage>
        <taxon>Eukaryota</taxon>
        <taxon>Fungi</taxon>
        <taxon>Fungi incertae sedis</taxon>
        <taxon>Zoopagomycota</taxon>
        <taxon>Entomophthoromycotina</taxon>
        <taxon>Entomophthoromycetes</taxon>
        <taxon>Entomophthorales</taxon>
        <taxon>Entomophthoraceae</taxon>
        <taxon>Entomophthora</taxon>
    </lineage>
</organism>
<dbReference type="Proteomes" id="UP001165960">
    <property type="component" value="Unassembled WGS sequence"/>
</dbReference>
<evidence type="ECO:0000313" key="2">
    <source>
        <dbReference type="Proteomes" id="UP001165960"/>
    </source>
</evidence>
<protein>
    <submittedName>
        <fullName evidence="1">Uncharacterized protein</fullName>
    </submittedName>
</protein>
<keyword evidence="2" id="KW-1185">Reference proteome</keyword>
<reference evidence="1" key="1">
    <citation type="submission" date="2022-04" db="EMBL/GenBank/DDBJ databases">
        <title>Genome of the entomopathogenic fungus Entomophthora muscae.</title>
        <authorList>
            <person name="Elya C."/>
            <person name="Lovett B.R."/>
            <person name="Lee E."/>
            <person name="Macias A.M."/>
            <person name="Hajek A.E."/>
            <person name="De Bivort B.L."/>
            <person name="Kasson M.T."/>
            <person name="De Fine Licht H.H."/>
            <person name="Stajich J.E."/>
        </authorList>
    </citation>
    <scope>NUCLEOTIDE SEQUENCE</scope>
    <source>
        <strain evidence="1">Berkeley</strain>
    </source>
</reference>
<comment type="caution">
    <text evidence="1">The sequence shown here is derived from an EMBL/GenBank/DDBJ whole genome shotgun (WGS) entry which is preliminary data.</text>
</comment>
<proteinExistence type="predicted"/>
<gene>
    <name evidence="1" type="ORF">DSO57_1013148</name>
</gene>
<sequence>MANCPDPRQIPRPNPELEPTMDKKTSYSTGSPNHTQINNIQTPGNSSLPFIWIVIHGPVSNIKTFALLDTGADVNYIDSRLAKALKLTPGPKIDACGPNNLPVTAFKIKPLILFHFLNIKAFYFNLIGRKWGTPHGLAQPSHSVPSGEVCLPLPVYQLKVTKLPCLPWHELM</sequence>
<evidence type="ECO:0000313" key="1">
    <source>
        <dbReference type="EMBL" id="KAJ9073725.1"/>
    </source>
</evidence>
<accession>A0ACC2TGX6</accession>
<name>A0ACC2TGX6_9FUNG</name>